<reference evidence="6 7" key="1">
    <citation type="submission" date="2018-12" db="EMBL/GenBank/DDBJ databases">
        <title>The genome of Variovorax gossypii DSM 100435.</title>
        <authorList>
            <person name="Gao J."/>
            <person name="Sun J."/>
        </authorList>
    </citation>
    <scope>NUCLEOTIDE SEQUENCE [LARGE SCALE GENOMIC DNA]</scope>
    <source>
        <strain evidence="6 7">DSM 100435</strain>
    </source>
</reference>
<evidence type="ECO:0000256" key="2">
    <source>
        <dbReference type="ARBA" id="ARBA00022692"/>
    </source>
</evidence>
<keyword evidence="4 5" id="KW-0472">Membrane</keyword>
<dbReference type="InterPro" id="IPR023908">
    <property type="entry name" value="xxxLxxG_rpt"/>
</dbReference>
<evidence type="ECO:0000313" key="6">
    <source>
        <dbReference type="EMBL" id="RTQ37022.1"/>
    </source>
</evidence>
<dbReference type="RefSeq" id="WP_126468851.1">
    <property type="nucleotide sequence ID" value="NZ_RXOE01000001.1"/>
</dbReference>
<dbReference type="OrthoDB" id="9811483at2"/>
<evidence type="ECO:0000256" key="5">
    <source>
        <dbReference type="SAM" id="Phobius"/>
    </source>
</evidence>
<comment type="caution">
    <text evidence="6">The sequence shown here is derived from an EMBL/GenBank/DDBJ whole genome shotgun (WGS) entry which is preliminary data.</text>
</comment>
<feature type="transmembrane region" description="Helical" evidence="5">
    <location>
        <begin position="595"/>
        <end position="616"/>
    </location>
</feature>
<organism evidence="6 7">
    <name type="scientific">Variovorax gossypii</name>
    <dbReference type="NCBI Taxonomy" id="1679495"/>
    <lineage>
        <taxon>Bacteria</taxon>
        <taxon>Pseudomonadati</taxon>
        <taxon>Pseudomonadota</taxon>
        <taxon>Betaproteobacteria</taxon>
        <taxon>Burkholderiales</taxon>
        <taxon>Comamonadaceae</taxon>
        <taxon>Variovorax</taxon>
    </lineage>
</organism>
<feature type="transmembrane region" description="Helical" evidence="5">
    <location>
        <begin position="446"/>
        <end position="465"/>
    </location>
</feature>
<feature type="transmembrane region" description="Helical" evidence="5">
    <location>
        <begin position="541"/>
        <end position="560"/>
    </location>
</feature>
<feature type="transmembrane region" description="Helical" evidence="5">
    <location>
        <begin position="512"/>
        <end position="535"/>
    </location>
</feature>
<proteinExistence type="predicted"/>
<accession>A0A431TSN4</accession>
<name>A0A431TSN4_9BURK</name>
<dbReference type="Proteomes" id="UP000267418">
    <property type="component" value="Unassembled WGS sequence"/>
</dbReference>
<feature type="transmembrane region" description="Helical" evidence="5">
    <location>
        <begin position="27"/>
        <end position="47"/>
    </location>
</feature>
<dbReference type="NCBIfam" id="TIGR03061">
    <property type="entry name" value="pip_yhgE_Nterm"/>
    <property type="match status" value="1"/>
</dbReference>
<dbReference type="PANTHER" id="PTHR43077:SF10">
    <property type="entry name" value="TRANSPORT PERMEASE PROTEIN"/>
    <property type="match status" value="1"/>
</dbReference>
<feature type="transmembrane region" description="Helical" evidence="5">
    <location>
        <begin position="485"/>
        <end position="505"/>
    </location>
</feature>
<keyword evidence="3 5" id="KW-1133">Transmembrane helix</keyword>
<dbReference type="EMBL" id="RXOE01000001">
    <property type="protein sequence ID" value="RTQ37022.1"/>
    <property type="molecule type" value="Genomic_DNA"/>
</dbReference>
<gene>
    <name evidence="6" type="ORF">EJP69_04625</name>
</gene>
<protein>
    <submittedName>
        <fullName evidence="6">YhgE/Pip domain-containing protein</fullName>
    </submittedName>
</protein>
<dbReference type="InterPro" id="IPR051328">
    <property type="entry name" value="T7SS_ABC-Transporter"/>
</dbReference>
<sequence>MRYLHALCAGTWAIARAELAIVRRFPRILLAVVAVGVVPAIYALIYLSSVWDPAGHTADLPAAIVNEDRGVTYMSRTVNVGDDLTRTLLEKRAFGFRAMDDAEAARAEVRRGALAFALLIPPDFSANAVPGTQRGAGQLVVYTSEGNNYSSAGLARRFAGELGHQVNEMLNEQRWGLVLNAASGSQARLEKLKQALLELRDGSQTLANGAAQYSAAAQQVGSGFKQVNGGIRTIESKLPADADLRALKAGSQQLASGQRELGSGLAQIGDGLGQLEGGASQLGDGARRMQKDTADIPFVGDRISKGAAELAAGADKLRGGIDQAQAAMAKAQDGNHKLATGATALDGGVGKLTDGMTALATGIHTMSGKLPSDRKLDEFVQGGAQLAQGAERLSTGVRTIEAALPASITRIQGSASGLADSVEPKVEVVAPVANNGSAFVPNMVSVALWIGAVMAGYLFNIRIVLSDHSHYPKLAKTLGKITMPALIVLLQVVLVLATLVGVLRVQAPDVPALALTMALASLVFLVVLFAILHVFGDFGRILTVLLLTLQLSAGGGVLPVELSAGFFRDVHGWLPFSWVVQAFRAVMFGAFDNGWAHACGAVLLSGTVAVGLMALFGKWNEVLPADYKPTIQV</sequence>
<dbReference type="PANTHER" id="PTHR43077">
    <property type="entry name" value="TRANSPORT PERMEASE YVFS-RELATED"/>
    <property type="match status" value="1"/>
</dbReference>
<dbReference type="NCBIfam" id="TIGR03062">
    <property type="entry name" value="pip_yhgE_Cterm"/>
    <property type="match status" value="1"/>
</dbReference>
<evidence type="ECO:0000256" key="1">
    <source>
        <dbReference type="ARBA" id="ARBA00004141"/>
    </source>
</evidence>
<evidence type="ECO:0000313" key="7">
    <source>
        <dbReference type="Proteomes" id="UP000267418"/>
    </source>
</evidence>
<comment type="subcellular location">
    <subcellularLocation>
        <location evidence="1">Membrane</location>
        <topology evidence="1">Multi-pass membrane protein</topology>
    </subcellularLocation>
</comment>
<evidence type="ECO:0000256" key="4">
    <source>
        <dbReference type="ARBA" id="ARBA00023136"/>
    </source>
</evidence>
<dbReference type="NCBIfam" id="TIGR03057">
    <property type="entry name" value="xxxLxxG_by_4"/>
    <property type="match status" value="1"/>
</dbReference>
<keyword evidence="7" id="KW-1185">Reference proteome</keyword>
<dbReference type="InterPro" id="IPR017501">
    <property type="entry name" value="Phage_infect_YhgE_C"/>
</dbReference>
<evidence type="ECO:0000256" key="3">
    <source>
        <dbReference type="ARBA" id="ARBA00022989"/>
    </source>
</evidence>
<dbReference type="InterPro" id="IPR017500">
    <property type="entry name" value="Phage_infect_YhgE_N"/>
</dbReference>
<dbReference type="GO" id="GO:0016020">
    <property type="term" value="C:membrane"/>
    <property type="evidence" value="ECO:0007669"/>
    <property type="project" value="UniProtKB-SubCell"/>
</dbReference>
<dbReference type="AlphaFoldDB" id="A0A431TSN4"/>
<keyword evidence="2 5" id="KW-0812">Transmembrane</keyword>